<evidence type="ECO:0000313" key="1">
    <source>
        <dbReference type="EMBL" id="MDJ1485566.1"/>
    </source>
</evidence>
<accession>A0AAE3UAH6</accession>
<name>A0AAE3UAH6_9BACT</name>
<reference evidence="1" key="1">
    <citation type="submission" date="2023-05" db="EMBL/GenBank/DDBJ databases">
        <authorList>
            <person name="Zhang X."/>
        </authorList>
    </citation>
    <scope>NUCLEOTIDE SEQUENCE</scope>
    <source>
        <strain evidence="1">YF14B1</strain>
    </source>
</reference>
<proteinExistence type="predicted"/>
<dbReference type="RefSeq" id="WP_313988290.1">
    <property type="nucleotide sequence ID" value="NZ_JASJOS010000021.1"/>
</dbReference>
<sequence>MSSNFKPGPATGYSVGATICGAMNAFPKAMDVELAPIRVNNITAGIIDANLWGNMNNADREGFSKDLENFC</sequence>
<dbReference type="Gene3D" id="3.40.50.720">
    <property type="entry name" value="NAD(P)-binding Rossmann-like Domain"/>
    <property type="match status" value="1"/>
</dbReference>
<dbReference type="Proteomes" id="UP001241110">
    <property type="component" value="Unassembled WGS sequence"/>
</dbReference>
<gene>
    <name evidence="1" type="ORF">QNI16_34065</name>
</gene>
<evidence type="ECO:0000313" key="2">
    <source>
        <dbReference type="Proteomes" id="UP001241110"/>
    </source>
</evidence>
<comment type="caution">
    <text evidence="1">The sequence shown here is derived from an EMBL/GenBank/DDBJ whole genome shotgun (WGS) entry which is preliminary data.</text>
</comment>
<organism evidence="1 2">
    <name type="scientific">Xanthocytophaga flava</name>
    <dbReference type="NCBI Taxonomy" id="3048013"/>
    <lineage>
        <taxon>Bacteria</taxon>
        <taxon>Pseudomonadati</taxon>
        <taxon>Bacteroidota</taxon>
        <taxon>Cytophagia</taxon>
        <taxon>Cytophagales</taxon>
        <taxon>Rhodocytophagaceae</taxon>
        <taxon>Xanthocytophaga</taxon>
    </lineage>
</organism>
<dbReference type="EMBL" id="JASJOS010000021">
    <property type="protein sequence ID" value="MDJ1485566.1"/>
    <property type="molecule type" value="Genomic_DNA"/>
</dbReference>
<dbReference type="AlphaFoldDB" id="A0AAE3UAH6"/>
<protein>
    <submittedName>
        <fullName evidence="1">Uncharacterized protein</fullName>
    </submittedName>
</protein>